<dbReference type="InterPro" id="IPR036412">
    <property type="entry name" value="HAD-like_sf"/>
</dbReference>
<proteinExistence type="predicted"/>
<dbReference type="PANTHER" id="PTHR12181">
    <property type="entry name" value="LIPIN"/>
    <property type="match status" value="1"/>
</dbReference>
<dbReference type="GO" id="GO:0032869">
    <property type="term" value="P:cellular response to insulin stimulus"/>
    <property type="evidence" value="ECO:0007669"/>
    <property type="project" value="TreeGrafter"/>
</dbReference>
<reference evidence="4" key="2">
    <citation type="journal article" date="2016" name="Sci. Rep.">
        <title>Dictyocaulus viviparus genome, variome and transcriptome elucidate lungworm biology and support future intervention.</title>
        <authorList>
            <person name="McNulty S.N."/>
            <person name="Strube C."/>
            <person name="Rosa B.A."/>
            <person name="Martin J.C."/>
            <person name="Tyagi R."/>
            <person name="Choi Y.J."/>
            <person name="Wang Q."/>
            <person name="Hallsworth Pepin K."/>
            <person name="Zhang X."/>
            <person name="Ozersky P."/>
            <person name="Wilson R.K."/>
            <person name="Sternberg P.W."/>
            <person name="Gasser R.B."/>
            <person name="Mitreva M."/>
        </authorList>
    </citation>
    <scope>NUCLEOTIDE SEQUENCE [LARGE SCALE GENOMIC DNA]</scope>
    <source>
        <strain evidence="4">HannoverDv2000</strain>
    </source>
</reference>
<dbReference type="SMART" id="SM00775">
    <property type="entry name" value="LNS2"/>
    <property type="match status" value="1"/>
</dbReference>
<feature type="compositionally biased region" description="Polar residues" evidence="1">
    <location>
        <begin position="1"/>
        <end position="21"/>
    </location>
</feature>
<evidence type="ECO:0000256" key="1">
    <source>
        <dbReference type="SAM" id="MobiDB-lite"/>
    </source>
</evidence>
<gene>
    <name evidence="3" type="ORF">DICVIV_08724</name>
</gene>
<feature type="region of interest" description="Disordered" evidence="1">
    <location>
        <begin position="1"/>
        <end position="64"/>
    </location>
</feature>
<dbReference type="Pfam" id="PF08235">
    <property type="entry name" value="LNS2"/>
    <property type="match status" value="1"/>
</dbReference>
<sequence length="337" mass="37793">MRITFSVSIDSGNASRGTSQPSSPPGRSDVSNFVDKSTQEASSSSNPVDQRTRNASDQRSAVSSDEIFPLSEDEFDEGTSWCSCNIYLYKWYEQIVISDIDGTITKSDVLGHVIPAIGGTWAHAGVAELYTRIKNNGYKMVYLSSRAIGQSHTTKQYLKSIAQDSKQLPDGPVLLSPTSVLIALRREVIERRPEEFKIAALSDLKKLFPVKQPFFAGFGNRETDVISYRAVGIMPARILIIDSSGRVRRSDSVGYVSSYSSMATETVDYLFPPLNRFSQKSRYSHHHTLHDPRVDLKSSRAFTFWKPEKHDSCLRDADIAAYETRREKSTEEKAKRK</sequence>
<evidence type="ECO:0000259" key="2">
    <source>
        <dbReference type="SMART" id="SM00775"/>
    </source>
</evidence>
<dbReference type="GO" id="GO:0019432">
    <property type="term" value="P:triglyceride biosynthetic process"/>
    <property type="evidence" value="ECO:0007669"/>
    <property type="project" value="TreeGrafter"/>
</dbReference>
<dbReference type="PANTHER" id="PTHR12181:SF12">
    <property type="entry name" value="PHOSPHATIDATE PHOSPHATASE"/>
    <property type="match status" value="1"/>
</dbReference>
<evidence type="ECO:0000313" key="4">
    <source>
        <dbReference type="Proteomes" id="UP000053766"/>
    </source>
</evidence>
<dbReference type="InterPro" id="IPR013209">
    <property type="entry name" value="LNS2"/>
</dbReference>
<dbReference type="GO" id="GO:0008195">
    <property type="term" value="F:phosphatidate phosphatase activity"/>
    <property type="evidence" value="ECO:0007669"/>
    <property type="project" value="TreeGrafter"/>
</dbReference>
<dbReference type="Proteomes" id="UP000053766">
    <property type="component" value="Unassembled WGS sequence"/>
</dbReference>
<dbReference type="Gene3D" id="3.40.50.1000">
    <property type="entry name" value="HAD superfamily/HAD-like"/>
    <property type="match status" value="1"/>
</dbReference>
<dbReference type="AlphaFoldDB" id="A0A0D8XN72"/>
<dbReference type="EMBL" id="KN716419">
    <property type="protein sequence ID" value="KJH45229.1"/>
    <property type="molecule type" value="Genomic_DNA"/>
</dbReference>
<reference evidence="3 4" key="1">
    <citation type="submission" date="2013-11" db="EMBL/GenBank/DDBJ databases">
        <title>Draft genome of the bovine lungworm Dictyocaulus viviparus.</title>
        <authorList>
            <person name="Mitreva M."/>
        </authorList>
    </citation>
    <scope>NUCLEOTIDE SEQUENCE [LARGE SCALE GENOMIC DNA]</scope>
    <source>
        <strain evidence="3 4">HannoverDv2000</strain>
    </source>
</reference>
<dbReference type="InterPro" id="IPR031315">
    <property type="entry name" value="LNS2/PITP"/>
</dbReference>
<dbReference type="GO" id="GO:0005634">
    <property type="term" value="C:nucleus"/>
    <property type="evidence" value="ECO:0007669"/>
    <property type="project" value="TreeGrafter"/>
</dbReference>
<accession>A0A0D8XN72</accession>
<keyword evidence="4" id="KW-1185">Reference proteome</keyword>
<dbReference type="SUPFAM" id="SSF56784">
    <property type="entry name" value="HAD-like"/>
    <property type="match status" value="1"/>
</dbReference>
<dbReference type="STRING" id="29172.A0A0D8XN72"/>
<name>A0A0D8XN72_DICVI</name>
<dbReference type="GO" id="GO:0009062">
    <property type="term" value="P:fatty acid catabolic process"/>
    <property type="evidence" value="ECO:0007669"/>
    <property type="project" value="TreeGrafter"/>
</dbReference>
<feature type="compositionally biased region" description="Polar residues" evidence="1">
    <location>
        <begin position="29"/>
        <end position="49"/>
    </location>
</feature>
<protein>
    <submittedName>
        <fullName evidence="3">LNS2 protein</fullName>
    </submittedName>
</protein>
<dbReference type="InterPro" id="IPR023214">
    <property type="entry name" value="HAD_sf"/>
</dbReference>
<evidence type="ECO:0000313" key="3">
    <source>
        <dbReference type="EMBL" id="KJH45229.1"/>
    </source>
</evidence>
<feature type="domain" description="LNS2/PITP" evidence="2">
    <location>
        <begin position="95"/>
        <end position="250"/>
    </location>
</feature>
<dbReference type="OrthoDB" id="4567at2759"/>
<dbReference type="GO" id="GO:0003713">
    <property type="term" value="F:transcription coactivator activity"/>
    <property type="evidence" value="ECO:0007669"/>
    <property type="project" value="TreeGrafter"/>
</dbReference>
<organism evidence="3 4">
    <name type="scientific">Dictyocaulus viviparus</name>
    <name type="common">Bovine lungworm</name>
    <dbReference type="NCBI Taxonomy" id="29172"/>
    <lineage>
        <taxon>Eukaryota</taxon>
        <taxon>Metazoa</taxon>
        <taxon>Ecdysozoa</taxon>
        <taxon>Nematoda</taxon>
        <taxon>Chromadorea</taxon>
        <taxon>Rhabditida</taxon>
        <taxon>Rhabditina</taxon>
        <taxon>Rhabditomorpha</taxon>
        <taxon>Strongyloidea</taxon>
        <taxon>Metastrongylidae</taxon>
        <taxon>Dictyocaulus</taxon>
    </lineage>
</organism>
<dbReference type="GO" id="GO:0045944">
    <property type="term" value="P:positive regulation of transcription by RNA polymerase II"/>
    <property type="evidence" value="ECO:0007669"/>
    <property type="project" value="TreeGrafter"/>
</dbReference>
<dbReference type="InterPro" id="IPR026058">
    <property type="entry name" value="LIPIN"/>
</dbReference>